<sequence>MTAVRTTEPPRLPVRDKAAASERGWGGVSPMLNRLAAERATGVLVRERGSLYLAEGLVVHAESASAPGLDVLLTAHGTLSPEAWRQALTEAGDRYHVGRRLVDSGQLAAGALELCHLAAVYDAAYFTLGPSSAPGRFRYGSAHELSPVHPVPVADLERETLRRRDLLHRLWPDPGTDEAPLTRAAGTEMPALTRRQRSVLAQVDGVRTATDIARALGRLAFHTLVDVRRLTAAGAVGTRRPGRGPEPAEPDADEEPAAGQLPLDPHVTLLKRLRDALEAL</sequence>
<accession>A0ABT6LYS7</accession>
<dbReference type="Proteomes" id="UP001160499">
    <property type="component" value="Unassembled WGS sequence"/>
</dbReference>
<protein>
    <recommendedName>
        <fullName evidence="4">Transcriptional regulator</fullName>
    </recommendedName>
</protein>
<evidence type="ECO:0000313" key="2">
    <source>
        <dbReference type="EMBL" id="MDH6220604.1"/>
    </source>
</evidence>
<evidence type="ECO:0000313" key="3">
    <source>
        <dbReference type="Proteomes" id="UP001160499"/>
    </source>
</evidence>
<keyword evidence="3" id="KW-1185">Reference proteome</keyword>
<reference evidence="2 3" key="1">
    <citation type="submission" date="2023-04" db="EMBL/GenBank/DDBJ databases">
        <title>Forest soil microbial communities from Buena Vista Peninsula, Colon Province, Panama.</title>
        <authorList>
            <person name="Bouskill N."/>
        </authorList>
    </citation>
    <scope>NUCLEOTIDE SEQUENCE [LARGE SCALE GENOMIC DNA]</scope>
    <source>
        <strain evidence="2 3">GGS1</strain>
    </source>
</reference>
<evidence type="ECO:0000256" key="1">
    <source>
        <dbReference type="SAM" id="MobiDB-lite"/>
    </source>
</evidence>
<feature type="region of interest" description="Disordered" evidence="1">
    <location>
        <begin position="236"/>
        <end position="264"/>
    </location>
</feature>
<gene>
    <name evidence="2" type="ORF">M2283_007944</name>
</gene>
<evidence type="ECO:0008006" key="4">
    <source>
        <dbReference type="Google" id="ProtNLM"/>
    </source>
</evidence>
<name>A0ABT6LYS7_9ACTN</name>
<comment type="caution">
    <text evidence="2">The sequence shown here is derived from an EMBL/GenBank/DDBJ whole genome shotgun (WGS) entry which is preliminary data.</text>
</comment>
<dbReference type="RefSeq" id="WP_280881361.1">
    <property type="nucleotide sequence ID" value="NZ_JARXVH010000017.1"/>
</dbReference>
<dbReference type="EMBL" id="JARXVH010000017">
    <property type="protein sequence ID" value="MDH6220604.1"/>
    <property type="molecule type" value="Genomic_DNA"/>
</dbReference>
<organism evidence="2 3">
    <name type="scientific">Streptomyces pseudovenezuelae</name>
    <dbReference type="NCBI Taxonomy" id="67350"/>
    <lineage>
        <taxon>Bacteria</taxon>
        <taxon>Bacillati</taxon>
        <taxon>Actinomycetota</taxon>
        <taxon>Actinomycetes</taxon>
        <taxon>Kitasatosporales</taxon>
        <taxon>Streptomycetaceae</taxon>
        <taxon>Streptomyces</taxon>
        <taxon>Streptomyces aurantiacus group</taxon>
    </lineage>
</organism>
<proteinExistence type="predicted"/>